<reference evidence="8" key="1">
    <citation type="submission" date="2016-10" db="EMBL/GenBank/DDBJ databases">
        <authorList>
            <person name="Varghese N."/>
            <person name="Submissions S."/>
        </authorList>
    </citation>
    <scope>NUCLEOTIDE SEQUENCE [LARGE SCALE GENOMIC DNA]</scope>
    <source>
        <strain evidence="8">DSM 45079</strain>
    </source>
</reference>
<dbReference type="STRING" id="419479.SAMN04488563_6021"/>
<dbReference type="InterPro" id="IPR029063">
    <property type="entry name" value="SAM-dependent_MTases_sf"/>
</dbReference>
<evidence type="ECO:0000256" key="1">
    <source>
        <dbReference type="ARBA" id="ARBA00010815"/>
    </source>
</evidence>
<protein>
    <submittedName>
        <fullName evidence="7">Cyclopropane-fatty-acyl-phospholipid synthase</fullName>
    </submittedName>
</protein>
<dbReference type="InterPro" id="IPR050723">
    <property type="entry name" value="CFA/CMAS"/>
</dbReference>
<accession>A0A1H2LF65</accession>
<keyword evidence="5" id="KW-0443">Lipid metabolism</keyword>
<dbReference type="GO" id="GO:0032259">
    <property type="term" value="P:methylation"/>
    <property type="evidence" value="ECO:0007669"/>
    <property type="project" value="UniProtKB-KW"/>
</dbReference>
<proteinExistence type="inferred from homology"/>
<keyword evidence="4" id="KW-0949">S-adenosyl-L-methionine</keyword>
<feature type="active site" evidence="6">
    <location>
        <position position="388"/>
    </location>
</feature>
<dbReference type="SUPFAM" id="SSF53335">
    <property type="entry name" value="S-adenosyl-L-methionine-dependent methyltransferases"/>
    <property type="match status" value="1"/>
</dbReference>
<sequence>MSVLTGIDAGRWPDVATSPAAGAARLRAARTAVGYAARVAGVRVMTPDGPLGAGPGALVLEVRRAREFFARIGRDGLIGFGEGYMSGAWTASDLTAVLTAFASRLTSLVPPPLQKLRRLVQSSAPAAEVADRAGARRNVSRHYDLSNDLFALFLDPTMTYSSALFAPGDDLERAQLRKIDAVLDAAAVRPGARVLEIGTGWGALAVRAATERGAHVTSVTLSEEQARLARSRAHAAGVADLVDVQVRDYRDVRGRYDAVASVEMIEAVGERHWPDYFAALGRALLPGGRVGLQAITMPHEHLLATRHSWTWMHKYVFPGGLIPSDVAIRAHALRDGGLTVLHRRSFGAHYAETLRQWRERFQAAADAVAALGFDPVFQRMWEFYLAYCEAGFHTGRLDVEQYTLSAGGVR</sequence>
<dbReference type="GO" id="GO:0008610">
    <property type="term" value="P:lipid biosynthetic process"/>
    <property type="evidence" value="ECO:0007669"/>
    <property type="project" value="InterPro"/>
</dbReference>
<evidence type="ECO:0000256" key="4">
    <source>
        <dbReference type="ARBA" id="ARBA00022691"/>
    </source>
</evidence>
<dbReference type="GO" id="GO:0008168">
    <property type="term" value="F:methyltransferase activity"/>
    <property type="evidence" value="ECO:0007669"/>
    <property type="project" value="UniProtKB-KW"/>
</dbReference>
<dbReference type="CDD" id="cd02440">
    <property type="entry name" value="AdoMet_MTases"/>
    <property type="match status" value="1"/>
</dbReference>
<dbReference type="Pfam" id="PF02353">
    <property type="entry name" value="CMAS"/>
    <property type="match status" value="1"/>
</dbReference>
<gene>
    <name evidence="7" type="ORF">SAMN04488563_6021</name>
</gene>
<dbReference type="RefSeq" id="WP_046769774.1">
    <property type="nucleotide sequence ID" value="NZ_KQ061243.1"/>
</dbReference>
<dbReference type="AlphaFoldDB" id="A0A1H2LF65"/>
<organism evidence="7 8">
    <name type="scientific">Jiangella alkaliphila</name>
    <dbReference type="NCBI Taxonomy" id="419479"/>
    <lineage>
        <taxon>Bacteria</taxon>
        <taxon>Bacillati</taxon>
        <taxon>Actinomycetota</taxon>
        <taxon>Actinomycetes</taxon>
        <taxon>Jiangellales</taxon>
        <taxon>Jiangellaceae</taxon>
        <taxon>Jiangella</taxon>
    </lineage>
</organism>
<comment type="similarity">
    <text evidence="1">Belongs to the CFA/CMAS family.</text>
</comment>
<dbReference type="PIRSF" id="PIRSF003085">
    <property type="entry name" value="CMAS"/>
    <property type="match status" value="1"/>
</dbReference>
<evidence type="ECO:0000256" key="5">
    <source>
        <dbReference type="ARBA" id="ARBA00023098"/>
    </source>
</evidence>
<keyword evidence="2" id="KW-0489">Methyltransferase</keyword>
<dbReference type="EMBL" id="LT629791">
    <property type="protein sequence ID" value="SDU79549.1"/>
    <property type="molecule type" value="Genomic_DNA"/>
</dbReference>
<dbReference type="PANTHER" id="PTHR43667:SF2">
    <property type="entry name" value="FATTY ACID C-METHYL TRANSFERASE"/>
    <property type="match status" value="1"/>
</dbReference>
<evidence type="ECO:0000256" key="3">
    <source>
        <dbReference type="ARBA" id="ARBA00022679"/>
    </source>
</evidence>
<keyword evidence="3" id="KW-0808">Transferase</keyword>
<dbReference type="Gene3D" id="3.40.50.150">
    <property type="entry name" value="Vaccinia Virus protein VP39"/>
    <property type="match status" value="1"/>
</dbReference>
<dbReference type="Proteomes" id="UP000182977">
    <property type="component" value="Chromosome I"/>
</dbReference>
<dbReference type="InterPro" id="IPR003333">
    <property type="entry name" value="CMAS"/>
</dbReference>
<evidence type="ECO:0000313" key="7">
    <source>
        <dbReference type="EMBL" id="SDU79549.1"/>
    </source>
</evidence>
<name>A0A1H2LF65_9ACTN</name>
<evidence type="ECO:0000256" key="2">
    <source>
        <dbReference type="ARBA" id="ARBA00022603"/>
    </source>
</evidence>
<dbReference type="OrthoDB" id="9782855at2"/>
<keyword evidence="8" id="KW-1185">Reference proteome</keyword>
<evidence type="ECO:0000313" key="8">
    <source>
        <dbReference type="Proteomes" id="UP000182977"/>
    </source>
</evidence>
<dbReference type="PANTHER" id="PTHR43667">
    <property type="entry name" value="CYCLOPROPANE-FATTY-ACYL-PHOSPHOLIPID SYNTHASE"/>
    <property type="match status" value="1"/>
</dbReference>
<evidence type="ECO:0000256" key="6">
    <source>
        <dbReference type="PIRSR" id="PIRSR003085-1"/>
    </source>
</evidence>